<name>A0ABX8A851_9BRAD</name>
<feature type="chain" id="PRO_5046995575" description="Secreted protein" evidence="1">
    <location>
        <begin position="28"/>
        <end position="87"/>
    </location>
</feature>
<accession>A0ABX8A851</accession>
<organism evidence="2 3">
    <name type="scientific">Tardiphaga alba</name>
    <dbReference type="NCBI Taxonomy" id="340268"/>
    <lineage>
        <taxon>Bacteria</taxon>
        <taxon>Pseudomonadati</taxon>
        <taxon>Pseudomonadota</taxon>
        <taxon>Alphaproteobacteria</taxon>
        <taxon>Hyphomicrobiales</taxon>
        <taxon>Nitrobacteraceae</taxon>
        <taxon>Tardiphaga</taxon>
    </lineage>
</organism>
<evidence type="ECO:0000256" key="1">
    <source>
        <dbReference type="SAM" id="SignalP"/>
    </source>
</evidence>
<evidence type="ECO:0000313" key="3">
    <source>
        <dbReference type="Proteomes" id="UP000682843"/>
    </source>
</evidence>
<keyword evidence="3" id="KW-1185">Reference proteome</keyword>
<reference evidence="2 3" key="1">
    <citation type="submission" date="2019-02" db="EMBL/GenBank/DDBJ databases">
        <title>Emended description of the genus Rhodopseudomonas and description of Rhodopseudomonas albus sp. nov., a non-phototrophic, heavy-metal-tolerant bacterium isolated from garden soil.</title>
        <authorList>
            <person name="Bao Z."/>
            <person name="Cao W.W."/>
            <person name="Sato Y."/>
            <person name="Nishizawa T."/>
            <person name="Zhao J."/>
            <person name="Guo Y."/>
            <person name="Ohta H."/>
        </authorList>
    </citation>
    <scope>NUCLEOTIDE SEQUENCE [LARGE SCALE GENOMIC DNA]</scope>
    <source>
        <strain evidence="2 3">SK50-23</strain>
    </source>
</reference>
<dbReference type="EMBL" id="CP036498">
    <property type="protein sequence ID" value="QUS39914.1"/>
    <property type="molecule type" value="Genomic_DNA"/>
</dbReference>
<dbReference type="PROSITE" id="PS51257">
    <property type="entry name" value="PROKAR_LIPOPROTEIN"/>
    <property type="match status" value="1"/>
</dbReference>
<evidence type="ECO:0008006" key="4">
    <source>
        <dbReference type="Google" id="ProtNLM"/>
    </source>
</evidence>
<feature type="signal peptide" evidence="1">
    <location>
        <begin position="1"/>
        <end position="27"/>
    </location>
</feature>
<proteinExistence type="predicted"/>
<sequence>MRIGLSLLSGILVTAAAAMTFASSCDAQSIRTSEPLILAPYESALVYDGSCSAGKVLKVTGSIRGLRRKKTCVALGDTQASLGFIIQ</sequence>
<protein>
    <recommendedName>
        <fullName evidence="4">Secreted protein</fullName>
    </recommendedName>
</protein>
<dbReference type="RefSeq" id="WP_249225191.1">
    <property type="nucleotide sequence ID" value="NZ_CP036498.1"/>
</dbReference>
<gene>
    <name evidence="2" type="ORF">RPMA_14530</name>
</gene>
<dbReference type="Proteomes" id="UP000682843">
    <property type="component" value="Chromosome"/>
</dbReference>
<evidence type="ECO:0000313" key="2">
    <source>
        <dbReference type="EMBL" id="QUS39914.1"/>
    </source>
</evidence>
<keyword evidence="1" id="KW-0732">Signal</keyword>